<dbReference type="InParanoid" id="Q5KJ53"/>
<dbReference type="GO" id="GO:0003724">
    <property type="term" value="F:RNA helicase activity"/>
    <property type="evidence" value="ECO:0000318"/>
    <property type="project" value="GO_Central"/>
</dbReference>
<dbReference type="PROSITE" id="PS51192">
    <property type="entry name" value="HELICASE_ATP_BIND_1"/>
    <property type="match status" value="1"/>
</dbReference>
<evidence type="ECO:0000256" key="3">
    <source>
        <dbReference type="ARBA" id="ARBA00022801"/>
    </source>
</evidence>
<dbReference type="GO" id="GO:0005524">
    <property type="term" value="F:ATP binding"/>
    <property type="evidence" value="ECO:0007669"/>
    <property type="project" value="UniProtKB-KW"/>
</dbReference>
<dbReference type="VEuPathDB" id="FungiDB:CND00630"/>
<evidence type="ECO:0000313" key="10">
    <source>
        <dbReference type="Proteomes" id="UP000002149"/>
    </source>
</evidence>
<dbReference type="SUPFAM" id="SSF52540">
    <property type="entry name" value="P-loop containing nucleoside triphosphate hydrolases"/>
    <property type="match status" value="1"/>
</dbReference>
<dbReference type="STRING" id="214684.Q5KJ53"/>
<feature type="region of interest" description="Disordered" evidence="7">
    <location>
        <begin position="413"/>
        <end position="435"/>
    </location>
</feature>
<evidence type="ECO:0000256" key="7">
    <source>
        <dbReference type="SAM" id="MobiDB-lite"/>
    </source>
</evidence>
<dbReference type="Pfam" id="PF00270">
    <property type="entry name" value="DEAD"/>
    <property type="match status" value="1"/>
</dbReference>
<keyword evidence="5" id="KW-0067">ATP-binding</keyword>
<keyword evidence="4" id="KW-0347">Helicase</keyword>
<dbReference type="EC" id="3.6.4.13" evidence="1"/>
<dbReference type="PaxDb" id="214684-Q5KJ53"/>
<gene>
    <name evidence="9" type="ordered locus">CND00630</name>
</gene>
<feature type="region of interest" description="Disordered" evidence="7">
    <location>
        <begin position="370"/>
        <end position="396"/>
    </location>
</feature>
<organism evidence="9 10">
    <name type="scientific">Cryptococcus deneoformans (strain JEC21 / ATCC MYA-565)</name>
    <name type="common">Cryptococcus neoformans var. neoformans serotype D</name>
    <dbReference type="NCBI Taxonomy" id="214684"/>
    <lineage>
        <taxon>Eukaryota</taxon>
        <taxon>Fungi</taxon>
        <taxon>Dikarya</taxon>
        <taxon>Basidiomycota</taxon>
        <taxon>Agaricomycotina</taxon>
        <taxon>Tremellomycetes</taxon>
        <taxon>Tremellales</taxon>
        <taxon>Cryptococcaceae</taxon>
        <taxon>Cryptococcus</taxon>
        <taxon>Cryptococcus neoformans species complex</taxon>
    </lineage>
</organism>
<name>Q5KJ53_CRYD1</name>
<dbReference type="EMBL" id="AE017344">
    <property type="protein sequence ID" value="AAW43057.1"/>
    <property type="molecule type" value="Genomic_DNA"/>
</dbReference>
<dbReference type="HOGENOM" id="CLU_425134_0_0_1"/>
<dbReference type="SMART" id="SM00487">
    <property type="entry name" value="DEXDc"/>
    <property type="match status" value="1"/>
</dbReference>
<comment type="catalytic activity">
    <reaction evidence="6">
        <text>ATP + H2O = ADP + phosphate + H(+)</text>
        <dbReference type="Rhea" id="RHEA:13065"/>
        <dbReference type="ChEBI" id="CHEBI:15377"/>
        <dbReference type="ChEBI" id="CHEBI:15378"/>
        <dbReference type="ChEBI" id="CHEBI:30616"/>
        <dbReference type="ChEBI" id="CHEBI:43474"/>
        <dbReference type="ChEBI" id="CHEBI:456216"/>
        <dbReference type="EC" id="3.6.4.13"/>
    </reaction>
</comment>
<dbReference type="Gene3D" id="3.40.50.300">
    <property type="entry name" value="P-loop containing nucleotide triphosphate hydrolases"/>
    <property type="match status" value="1"/>
</dbReference>
<evidence type="ECO:0000259" key="8">
    <source>
        <dbReference type="PROSITE" id="PS51192"/>
    </source>
</evidence>
<feature type="compositionally biased region" description="Basic and acidic residues" evidence="7">
    <location>
        <begin position="384"/>
        <end position="396"/>
    </location>
</feature>
<evidence type="ECO:0000256" key="6">
    <source>
        <dbReference type="ARBA" id="ARBA00047984"/>
    </source>
</evidence>
<feature type="compositionally biased region" description="Polar residues" evidence="7">
    <location>
        <begin position="414"/>
        <end position="431"/>
    </location>
</feature>
<accession>Q5KJ53</accession>
<dbReference type="PANTHER" id="PTHR47960">
    <property type="entry name" value="DEAD-BOX ATP-DEPENDENT RNA HELICASE 50"/>
    <property type="match status" value="1"/>
</dbReference>
<dbReference type="GeneID" id="3257288"/>
<dbReference type="GO" id="GO:0016787">
    <property type="term" value="F:hydrolase activity"/>
    <property type="evidence" value="ECO:0007669"/>
    <property type="project" value="UniProtKB-KW"/>
</dbReference>
<evidence type="ECO:0000256" key="2">
    <source>
        <dbReference type="ARBA" id="ARBA00022741"/>
    </source>
</evidence>
<dbReference type="InterPro" id="IPR027417">
    <property type="entry name" value="P-loop_NTPase"/>
</dbReference>
<proteinExistence type="predicted"/>
<keyword evidence="2" id="KW-0547">Nucleotide-binding</keyword>
<dbReference type="KEGG" id="cne:CND00630"/>
<keyword evidence="3" id="KW-0378">Hydrolase</keyword>
<dbReference type="GO" id="GO:0003729">
    <property type="term" value="F:mRNA binding"/>
    <property type="evidence" value="ECO:0000318"/>
    <property type="project" value="GO_Central"/>
</dbReference>
<protein>
    <recommendedName>
        <fullName evidence="1">RNA helicase</fullName>
        <ecNumber evidence="1">3.6.4.13</ecNumber>
    </recommendedName>
</protein>
<dbReference type="GO" id="GO:0005634">
    <property type="term" value="C:nucleus"/>
    <property type="evidence" value="ECO:0000318"/>
    <property type="project" value="GO_Central"/>
</dbReference>
<sequence>MLGRTSNTLRAVPRCAPQLGRTVAPAHAVSRPLLAFSFSTSRKIDHPHHAQIIPSLRNYATEASTVDTTIEPKVVQEDASQEEEATEDVLIPQLSSWTGLGVSLPILKQLAKGFPHVQDPTPAQRLFLLAVLSGNEVYLRDAMGRGKTLALAIAALELALRPSPRGKSKGNSPKVMILVPTPHLAHQIFSHLQTLSPYSSSSSSSPLFSLLSPKTLLAKGEKSPAWALPDTPIIISTAKIAVQFNLDTPQLTHIFLDEPDTMVGSLPSRHATSRDLYRHPLIRHPPPIVHAITQLLGITITRDGTLDFAKRRNGINTVWTSATMGREFKRFVKTRGWVRRGNRVVDLDFSPSASDNKRLIRERLLQAIGVSPNDGPQLGKSAKGKGEKKGQEQKEPEHHVILIDHETGDFAPLTPTSDLTGFTSQPKDQLASSSSSSQGYILETLALLHATSPPPPGKYALALPPEGTSLDQLGEALASLGVSTSLLTPEVLRIGIPPVAEGVAPPILLAARSSVTGLHLPQLQTVYMLGGLDVQGLSQAQRKNKGVGERMGFYDTVTGRLGRLGTDAVVDASVGEGGEGETQKVVSLVLAGSEEHDKLAKMFFGDAKGNKEDGEIEVVKRKKLSEWDMESLNQILEQELQDERTSTN</sequence>
<reference evidence="9 10" key="1">
    <citation type="journal article" date="2005" name="Science">
        <title>The genome of the basidiomycetous yeast and human pathogen Cryptococcus neoformans.</title>
        <authorList>
            <person name="Loftus B.J."/>
            <person name="Fung E."/>
            <person name="Roncaglia P."/>
            <person name="Rowley D."/>
            <person name="Amedeo P."/>
            <person name="Bruno D."/>
            <person name="Vamathevan J."/>
            <person name="Miranda M."/>
            <person name="Anderson I.J."/>
            <person name="Fraser J.A."/>
            <person name="Allen J.E."/>
            <person name="Bosdet I.E."/>
            <person name="Brent M.R."/>
            <person name="Chiu R."/>
            <person name="Doering T.L."/>
            <person name="Donlin M.J."/>
            <person name="D'Souza C.A."/>
            <person name="Fox D.S."/>
            <person name="Grinberg V."/>
            <person name="Fu J."/>
            <person name="Fukushima M."/>
            <person name="Haas B.J."/>
            <person name="Huang J.C."/>
            <person name="Janbon G."/>
            <person name="Jones S.J."/>
            <person name="Koo H.L."/>
            <person name="Krzywinski M.I."/>
            <person name="Kwon-Chung J.K."/>
            <person name="Lengeler K.B."/>
            <person name="Maiti R."/>
            <person name="Marra M.A."/>
            <person name="Marra R.E."/>
            <person name="Mathewson C.A."/>
            <person name="Mitchell T.G."/>
            <person name="Pertea M."/>
            <person name="Riggs F.R."/>
            <person name="Salzberg S.L."/>
            <person name="Schein J.E."/>
            <person name="Shvartsbeyn A."/>
            <person name="Shin H."/>
            <person name="Shumway M."/>
            <person name="Specht C.A."/>
            <person name="Suh B.B."/>
            <person name="Tenney A."/>
            <person name="Utterback T.R."/>
            <person name="Wickes B.L."/>
            <person name="Wortman J.R."/>
            <person name="Wye N.H."/>
            <person name="Kronstad J.W."/>
            <person name="Lodge J.K."/>
            <person name="Heitman J."/>
            <person name="Davis R.W."/>
            <person name="Fraser C.M."/>
            <person name="Hyman R.W."/>
        </authorList>
    </citation>
    <scope>NUCLEOTIDE SEQUENCE [LARGE SCALE GENOMIC DNA]</scope>
    <source>
        <strain evidence="10">JEC21 / ATCC MYA-565</strain>
    </source>
</reference>
<evidence type="ECO:0000313" key="9">
    <source>
        <dbReference type="EMBL" id="AAW43057.1"/>
    </source>
</evidence>
<dbReference type="Proteomes" id="UP000002149">
    <property type="component" value="Chromosome 4"/>
</dbReference>
<evidence type="ECO:0000256" key="4">
    <source>
        <dbReference type="ARBA" id="ARBA00022806"/>
    </source>
</evidence>
<dbReference type="InterPro" id="IPR014001">
    <property type="entry name" value="Helicase_ATP-bd"/>
</dbReference>
<dbReference type="AlphaFoldDB" id="Q5KJ53"/>
<evidence type="ECO:0000256" key="1">
    <source>
        <dbReference type="ARBA" id="ARBA00012552"/>
    </source>
</evidence>
<dbReference type="OrthoDB" id="10256233at2759"/>
<evidence type="ECO:0000256" key="5">
    <source>
        <dbReference type="ARBA" id="ARBA00022840"/>
    </source>
</evidence>
<keyword evidence="10" id="KW-1185">Reference proteome</keyword>
<dbReference type="InterPro" id="IPR011545">
    <property type="entry name" value="DEAD/DEAH_box_helicase_dom"/>
</dbReference>
<dbReference type="RefSeq" id="XP_570364.1">
    <property type="nucleotide sequence ID" value="XM_570364.2"/>
</dbReference>
<dbReference type="eggNOG" id="ENOG502S7UJ">
    <property type="taxonomic scope" value="Eukaryota"/>
</dbReference>
<dbReference type="OMA" id="CLINTHY"/>
<feature type="domain" description="Helicase ATP-binding" evidence="8">
    <location>
        <begin position="128"/>
        <end position="342"/>
    </location>
</feature>